<dbReference type="GeneID" id="111248916"/>
<dbReference type="Gene3D" id="3.30.40.10">
    <property type="entry name" value="Zinc/RING finger domain, C3HC4 (zinc finger)"/>
    <property type="match status" value="1"/>
</dbReference>
<dbReference type="RefSeq" id="XP_022657765.1">
    <property type="nucleotide sequence ID" value="XM_022802030.1"/>
</dbReference>
<protein>
    <recommendedName>
        <fullName evidence="6">RING-type domain-containing protein</fullName>
    </recommendedName>
</protein>
<dbReference type="InterPro" id="IPR013083">
    <property type="entry name" value="Znf_RING/FYVE/PHD"/>
</dbReference>
<evidence type="ECO:0000313" key="7">
    <source>
        <dbReference type="EnsemblMetazoa" id="XP_022657768"/>
    </source>
</evidence>
<proteinExistence type="predicted"/>
<reference evidence="7" key="1">
    <citation type="submission" date="2021-01" db="UniProtKB">
        <authorList>
            <consortium name="EnsemblMetazoa"/>
        </authorList>
    </citation>
    <scope>IDENTIFICATION</scope>
</reference>
<dbReference type="SMART" id="SM00184">
    <property type="entry name" value="RING"/>
    <property type="match status" value="1"/>
</dbReference>
<evidence type="ECO:0000256" key="1">
    <source>
        <dbReference type="ARBA" id="ARBA00022723"/>
    </source>
</evidence>
<dbReference type="InterPro" id="IPR001841">
    <property type="entry name" value="Znf_RING"/>
</dbReference>
<dbReference type="KEGG" id="vde:111248916"/>
<keyword evidence="1" id="KW-0479">Metal-binding</keyword>
<sequence length="294" mass="33631">MKLCGFSGLHLGAIDIKLTDIGQQLQQKLWVCSVCKWYCSNMNVVQCGHTFCDRCLFKWTTETDGKQESLALCLICWTTSCIIKVTNEDELIAELEGLCPMCTKTNKIKDLKDHVKNCKTDNEVVPQLTSEAPTTSKSLSRNSTSQTSDGDLEHVLASKKLQRPIQKNLDQNAVLFDTWRLVLVRHIKRGEYRTAKQTSGAIDFFFLAYRGKSDLFLLLKLRNKTGQENQARLFIKVSVTMEAKYIKIQKSTIINPIHAINKFAYHPFSIKNFFAKYTRRANKILEVSFENPYV</sequence>
<evidence type="ECO:0000256" key="2">
    <source>
        <dbReference type="ARBA" id="ARBA00022771"/>
    </source>
</evidence>
<evidence type="ECO:0000256" key="5">
    <source>
        <dbReference type="SAM" id="MobiDB-lite"/>
    </source>
</evidence>
<dbReference type="AlphaFoldDB" id="A0A7M7JVD2"/>
<accession>A0A7M7JVD2</accession>
<dbReference type="RefSeq" id="XP_022657767.1">
    <property type="nucleotide sequence ID" value="XM_022802032.1"/>
</dbReference>
<evidence type="ECO:0000256" key="3">
    <source>
        <dbReference type="ARBA" id="ARBA00022833"/>
    </source>
</evidence>
<dbReference type="RefSeq" id="XP_022657768.1">
    <property type="nucleotide sequence ID" value="XM_022802033.1"/>
</dbReference>
<dbReference type="EnsemblMetazoa" id="XM_022802030">
    <property type="protein sequence ID" value="XP_022657765"/>
    <property type="gene ID" value="LOC111248916"/>
</dbReference>
<evidence type="ECO:0000259" key="6">
    <source>
        <dbReference type="PROSITE" id="PS50089"/>
    </source>
</evidence>
<keyword evidence="2 4" id="KW-0863">Zinc-finger</keyword>
<dbReference type="SUPFAM" id="SSF57850">
    <property type="entry name" value="RING/U-box"/>
    <property type="match status" value="1"/>
</dbReference>
<feature type="region of interest" description="Disordered" evidence="5">
    <location>
        <begin position="128"/>
        <end position="150"/>
    </location>
</feature>
<dbReference type="Proteomes" id="UP000594260">
    <property type="component" value="Unplaced"/>
</dbReference>
<dbReference type="RefSeq" id="XP_022657766.1">
    <property type="nucleotide sequence ID" value="XM_022802031.1"/>
</dbReference>
<dbReference type="GO" id="GO:0008270">
    <property type="term" value="F:zinc ion binding"/>
    <property type="evidence" value="ECO:0007669"/>
    <property type="project" value="UniProtKB-KW"/>
</dbReference>
<feature type="domain" description="RING-type" evidence="6">
    <location>
        <begin position="32"/>
        <end position="76"/>
    </location>
</feature>
<evidence type="ECO:0000313" key="8">
    <source>
        <dbReference type="Proteomes" id="UP000594260"/>
    </source>
</evidence>
<keyword evidence="8" id="KW-1185">Reference proteome</keyword>
<dbReference type="EnsemblMetazoa" id="XM_022802033">
    <property type="protein sequence ID" value="XP_022657768"/>
    <property type="gene ID" value="LOC111248916"/>
</dbReference>
<dbReference type="EnsemblMetazoa" id="XM_022802031">
    <property type="protein sequence ID" value="XP_022657766"/>
    <property type="gene ID" value="LOC111248916"/>
</dbReference>
<dbReference type="EnsemblMetazoa" id="XM_022802032">
    <property type="protein sequence ID" value="XP_022657767"/>
    <property type="gene ID" value="LOC111248916"/>
</dbReference>
<evidence type="ECO:0000256" key="4">
    <source>
        <dbReference type="PROSITE-ProRule" id="PRU00175"/>
    </source>
</evidence>
<dbReference type="OrthoDB" id="264917at2759"/>
<keyword evidence="3" id="KW-0862">Zinc</keyword>
<dbReference type="Pfam" id="PF00097">
    <property type="entry name" value="zf-C3HC4"/>
    <property type="match status" value="1"/>
</dbReference>
<feature type="compositionally biased region" description="Polar residues" evidence="5">
    <location>
        <begin position="128"/>
        <end position="149"/>
    </location>
</feature>
<dbReference type="InParanoid" id="A0A7M7JVD2"/>
<dbReference type="PROSITE" id="PS00518">
    <property type="entry name" value="ZF_RING_1"/>
    <property type="match status" value="1"/>
</dbReference>
<organism evidence="7 8">
    <name type="scientific">Varroa destructor</name>
    <name type="common">Honeybee mite</name>
    <dbReference type="NCBI Taxonomy" id="109461"/>
    <lineage>
        <taxon>Eukaryota</taxon>
        <taxon>Metazoa</taxon>
        <taxon>Ecdysozoa</taxon>
        <taxon>Arthropoda</taxon>
        <taxon>Chelicerata</taxon>
        <taxon>Arachnida</taxon>
        <taxon>Acari</taxon>
        <taxon>Parasitiformes</taxon>
        <taxon>Mesostigmata</taxon>
        <taxon>Gamasina</taxon>
        <taxon>Dermanyssoidea</taxon>
        <taxon>Varroidae</taxon>
        <taxon>Varroa</taxon>
    </lineage>
</organism>
<dbReference type="InterPro" id="IPR017907">
    <property type="entry name" value="Znf_RING_CS"/>
</dbReference>
<name>A0A7M7JVD2_VARDE</name>
<dbReference type="InterPro" id="IPR018957">
    <property type="entry name" value="Znf_C3HC4_RING-type"/>
</dbReference>
<dbReference type="PROSITE" id="PS50089">
    <property type="entry name" value="ZF_RING_2"/>
    <property type="match status" value="1"/>
</dbReference>